<sequence length="298" mass="32582">MQTLTVTTRARNPTTLLVIATVSQGFLPVLGINVTAVIETEDGHQVTLELWDNGAGADIVKNDGIYSRYFTDYHGSGRYSLKGHAQARNNMARLSLRQQQNKALYIPGYVENGKIIRNPPRPGVKDDVAKAETDFSRLTSRGPFTVSGAPPPGNHPHVFPPAKITDVEAKHPSDSNIHEISVCFPANSYIIRISKSFLDLREDFDNAALVNTSSLIPKEASSIENFEFKSEPFKIENVTKFYIAVQAINEANITSEVSNVAQAAKFIPLPEDSVPALGTKISAISLAIFVLVMILSVF</sequence>
<dbReference type="OMA" id="NFGFKPG"/>
<feature type="transmembrane region" description="Helical" evidence="1">
    <location>
        <begin position="277"/>
        <end position="297"/>
    </location>
</feature>
<dbReference type="GeneTree" id="ENSGT00940000157555"/>
<dbReference type="AlphaFoldDB" id="A0A8C0D5D3"/>
<evidence type="ECO:0000313" key="2">
    <source>
        <dbReference type="Ensembl" id="ENSBMSP00010015975.1"/>
    </source>
</evidence>
<keyword evidence="1" id="KW-0812">Transmembrane</keyword>
<evidence type="ECO:0000256" key="1">
    <source>
        <dbReference type="SAM" id="Phobius"/>
    </source>
</evidence>
<protein>
    <submittedName>
        <fullName evidence="2">Uncharacterized protein</fullName>
    </submittedName>
</protein>
<reference evidence="2" key="1">
    <citation type="submission" date="2023-09" db="UniProtKB">
        <authorList>
            <consortium name="Ensembl"/>
        </authorList>
    </citation>
    <scope>IDENTIFICATION</scope>
</reference>
<keyword evidence="1" id="KW-1133">Transmembrane helix</keyword>
<proteinExistence type="predicted"/>
<organism evidence="2">
    <name type="scientific">Balaenoptera musculus</name>
    <name type="common">Blue whale</name>
    <dbReference type="NCBI Taxonomy" id="9771"/>
    <lineage>
        <taxon>Eukaryota</taxon>
        <taxon>Metazoa</taxon>
        <taxon>Chordata</taxon>
        <taxon>Craniata</taxon>
        <taxon>Vertebrata</taxon>
        <taxon>Euteleostomi</taxon>
        <taxon>Mammalia</taxon>
        <taxon>Eutheria</taxon>
        <taxon>Laurasiatheria</taxon>
        <taxon>Artiodactyla</taxon>
        <taxon>Whippomorpha</taxon>
        <taxon>Cetacea</taxon>
        <taxon>Mysticeti</taxon>
        <taxon>Balaenopteridae</taxon>
        <taxon>Balaenoptera</taxon>
    </lineage>
</organism>
<dbReference type="Ensembl" id="ENSBMST00010017683.1">
    <property type="protein sequence ID" value="ENSBMSP00010015975.1"/>
    <property type="gene ID" value="ENSBMSG00010011641.1"/>
</dbReference>
<accession>A0A8C0D5D3</accession>
<name>A0A8C0D5D3_BALMU</name>
<keyword evidence="1" id="KW-0472">Membrane</keyword>